<dbReference type="PROSITE" id="PS00211">
    <property type="entry name" value="ABC_TRANSPORTER_1"/>
    <property type="match status" value="1"/>
</dbReference>
<dbReference type="Gene3D" id="3.40.50.300">
    <property type="entry name" value="P-loop containing nucleotide triphosphate hydrolases"/>
    <property type="match status" value="1"/>
</dbReference>
<accession>A0ABY2DYX9</accession>
<dbReference type="PANTHER" id="PTHR43776:SF7">
    <property type="entry name" value="D,D-DIPEPTIDE TRANSPORT ATP-BINDING PROTEIN DDPF-RELATED"/>
    <property type="match status" value="1"/>
</dbReference>
<dbReference type="Pfam" id="PF00005">
    <property type="entry name" value="ABC_tran"/>
    <property type="match status" value="1"/>
</dbReference>
<evidence type="ECO:0000313" key="6">
    <source>
        <dbReference type="EMBL" id="TDE89598.1"/>
    </source>
</evidence>
<evidence type="ECO:0000256" key="2">
    <source>
        <dbReference type="ARBA" id="ARBA00022448"/>
    </source>
</evidence>
<gene>
    <name evidence="6" type="ORF">EXU48_20650</name>
</gene>
<dbReference type="InterPro" id="IPR017871">
    <property type="entry name" value="ABC_transporter-like_CS"/>
</dbReference>
<comment type="similarity">
    <text evidence="1">Belongs to the ABC transporter superfamily.</text>
</comment>
<keyword evidence="7" id="KW-1185">Reference proteome</keyword>
<feature type="domain" description="ABC transporter" evidence="5">
    <location>
        <begin position="1"/>
        <end position="245"/>
    </location>
</feature>
<comment type="caution">
    <text evidence="6">The sequence shown here is derived from an EMBL/GenBank/DDBJ whole genome shotgun (WGS) entry which is preliminary data.</text>
</comment>
<dbReference type="Proteomes" id="UP000504882">
    <property type="component" value="Unassembled WGS sequence"/>
</dbReference>
<dbReference type="SUPFAM" id="SSF52540">
    <property type="entry name" value="P-loop containing nucleoside triphosphate hydrolases"/>
    <property type="match status" value="1"/>
</dbReference>
<evidence type="ECO:0000259" key="5">
    <source>
        <dbReference type="PROSITE" id="PS50893"/>
    </source>
</evidence>
<dbReference type="PROSITE" id="PS50893">
    <property type="entry name" value="ABC_TRANSPORTER_2"/>
    <property type="match status" value="1"/>
</dbReference>
<keyword evidence="2" id="KW-0813">Transport</keyword>
<dbReference type="InterPro" id="IPR050319">
    <property type="entry name" value="ABC_transp_ATP-bind"/>
</dbReference>
<proteinExistence type="inferred from homology"/>
<keyword evidence="4 6" id="KW-0067">ATP-binding</keyword>
<dbReference type="GO" id="GO:0005524">
    <property type="term" value="F:ATP binding"/>
    <property type="evidence" value="ECO:0007669"/>
    <property type="project" value="UniProtKB-KW"/>
</dbReference>
<dbReference type="InterPro" id="IPR003439">
    <property type="entry name" value="ABC_transporter-like_ATP-bd"/>
</dbReference>
<keyword evidence="3" id="KW-0547">Nucleotide-binding</keyword>
<protein>
    <submittedName>
        <fullName evidence="6">ABC transporter ATP-binding protein</fullName>
    </submittedName>
</protein>
<evidence type="ECO:0000256" key="1">
    <source>
        <dbReference type="ARBA" id="ARBA00005417"/>
    </source>
</evidence>
<dbReference type="EMBL" id="SMNA01000012">
    <property type="protein sequence ID" value="TDE89598.1"/>
    <property type="molecule type" value="Genomic_DNA"/>
</dbReference>
<name>A0ABY2DYX9_9MICO</name>
<dbReference type="CDD" id="cd03257">
    <property type="entry name" value="ABC_NikE_OppD_transporters"/>
    <property type="match status" value="1"/>
</dbReference>
<sequence>MTAKAAAKQYRGRDNTVVHALNPLDLVIEPGDRVGIIGESGSGKSTLVRLLLGLETPSAGSILYQDGEVSQLSGDRLRQFRRDVQLVGQDTTSSFDPLRSLRDAVRRPALEILGLTVAEADAAVDEVLASLAVDPELSSRRPSQVSGGQRQRFAIARALIVSPRILICDESVSALDVSVQGAVLNEFKDFAERSGAGIVFVSHGVPATAFLSDRLVVMHGGDVVEQGDVSQVVNRPKHPYTARLMGAYRKLSADESSAA</sequence>
<evidence type="ECO:0000256" key="4">
    <source>
        <dbReference type="ARBA" id="ARBA00022840"/>
    </source>
</evidence>
<dbReference type="SMART" id="SM00382">
    <property type="entry name" value="AAA"/>
    <property type="match status" value="1"/>
</dbReference>
<organism evidence="6 7">
    <name type="scientific">Occultella glacieicola</name>
    <dbReference type="NCBI Taxonomy" id="2518684"/>
    <lineage>
        <taxon>Bacteria</taxon>
        <taxon>Bacillati</taxon>
        <taxon>Actinomycetota</taxon>
        <taxon>Actinomycetes</taxon>
        <taxon>Micrococcales</taxon>
        <taxon>Ruaniaceae</taxon>
        <taxon>Occultella</taxon>
    </lineage>
</organism>
<dbReference type="InterPro" id="IPR003593">
    <property type="entry name" value="AAA+_ATPase"/>
</dbReference>
<evidence type="ECO:0000313" key="7">
    <source>
        <dbReference type="Proteomes" id="UP000504882"/>
    </source>
</evidence>
<dbReference type="InterPro" id="IPR027417">
    <property type="entry name" value="P-loop_NTPase"/>
</dbReference>
<reference evidence="6 7" key="1">
    <citation type="submission" date="2019-03" db="EMBL/GenBank/DDBJ databases">
        <title>Genomic features of bacteria from cold environments.</title>
        <authorList>
            <person name="Shen L."/>
        </authorList>
    </citation>
    <scope>NUCLEOTIDE SEQUENCE [LARGE SCALE GENOMIC DNA]</scope>
    <source>
        <strain evidence="7">T3246-1</strain>
    </source>
</reference>
<dbReference type="PANTHER" id="PTHR43776">
    <property type="entry name" value="TRANSPORT ATP-BINDING PROTEIN"/>
    <property type="match status" value="1"/>
</dbReference>
<evidence type="ECO:0000256" key="3">
    <source>
        <dbReference type="ARBA" id="ARBA00022741"/>
    </source>
</evidence>